<dbReference type="OrthoDB" id="8849678at2"/>
<evidence type="ECO:0000256" key="4">
    <source>
        <dbReference type="ARBA" id="ARBA00023163"/>
    </source>
</evidence>
<organism evidence="6 7">
    <name type="scientific">Bordetella genomosp. 13</name>
    <dbReference type="NCBI Taxonomy" id="463040"/>
    <lineage>
        <taxon>Bacteria</taxon>
        <taxon>Pseudomonadati</taxon>
        <taxon>Pseudomonadota</taxon>
        <taxon>Betaproteobacteria</taxon>
        <taxon>Burkholderiales</taxon>
        <taxon>Alcaligenaceae</taxon>
        <taxon>Bordetella</taxon>
    </lineage>
</organism>
<evidence type="ECO:0000313" key="7">
    <source>
        <dbReference type="Proteomes" id="UP000194161"/>
    </source>
</evidence>
<dbReference type="GO" id="GO:0003700">
    <property type="term" value="F:DNA-binding transcription factor activity"/>
    <property type="evidence" value="ECO:0007669"/>
    <property type="project" value="InterPro"/>
</dbReference>
<dbReference type="PANTHER" id="PTHR30427:SF1">
    <property type="entry name" value="TRANSCRIPTIONAL ACTIVATOR PROTEIN LYSR"/>
    <property type="match status" value="1"/>
</dbReference>
<dbReference type="SUPFAM" id="SSF46785">
    <property type="entry name" value="Winged helix' DNA-binding domain"/>
    <property type="match status" value="1"/>
</dbReference>
<evidence type="ECO:0000256" key="1">
    <source>
        <dbReference type="ARBA" id="ARBA00009437"/>
    </source>
</evidence>
<dbReference type="GO" id="GO:0010628">
    <property type="term" value="P:positive regulation of gene expression"/>
    <property type="evidence" value="ECO:0007669"/>
    <property type="project" value="TreeGrafter"/>
</dbReference>
<dbReference type="AlphaFoldDB" id="A0A1W6Z9V9"/>
<dbReference type="PROSITE" id="PS50931">
    <property type="entry name" value="HTH_LYSR"/>
    <property type="match status" value="1"/>
</dbReference>
<comment type="similarity">
    <text evidence="1">Belongs to the LysR transcriptional regulatory family.</text>
</comment>
<dbReference type="GO" id="GO:0009089">
    <property type="term" value="P:lysine biosynthetic process via diaminopimelate"/>
    <property type="evidence" value="ECO:0007669"/>
    <property type="project" value="TreeGrafter"/>
</dbReference>
<dbReference type="SUPFAM" id="SSF53850">
    <property type="entry name" value="Periplasmic binding protein-like II"/>
    <property type="match status" value="1"/>
</dbReference>
<keyword evidence="3" id="KW-0238">DNA-binding</keyword>
<dbReference type="STRING" id="463040.CAL15_07215"/>
<dbReference type="Gene3D" id="1.10.10.10">
    <property type="entry name" value="Winged helix-like DNA-binding domain superfamily/Winged helix DNA-binding domain"/>
    <property type="match status" value="1"/>
</dbReference>
<dbReference type="PANTHER" id="PTHR30427">
    <property type="entry name" value="TRANSCRIPTIONAL ACTIVATOR PROTEIN LYSR"/>
    <property type="match status" value="1"/>
</dbReference>
<evidence type="ECO:0000259" key="5">
    <source>
        <dbReference type="PROSITE" id="PS50931"/>
    </source>
</evidence>
<dbReference type="EMBL" id="CP021111">
    <property type="protein sequence ID" value="ARP94188.1"/>
    <property type="molecule type" value="Genomic_DNA"/>
</dbReference>
<dbReference type="Pfam" id="PF03466">
    <property type="entry name" value="LysR_substrate"/>
    <property type="match status" value="1"/>
</dbReference>
<dbReference type="PRINTS" id="PR00039">
    <property type="entry name" value="HTHLYSR"/>
</dbReference>
<gene>
    <name evidence="6" type="ORF">CAL15_07215</name>
</gene>
<dbReference type="InterPro" id="IPR036388">
    <property type="entry name" value="WH-like_DNA-bd_sf"/>
</dbReference>
<evidence type="ECO:0000256" key="2">
    <source>
        <dbReference type="ARBA" id="ARBA00023015"/>
    </source>
</evidence>
<protein>
    <submittedName>
        <fullName evidence="6">LysR family transcriptional regulator</fullName>
    </submittedName>
</protein>
<reference evidence="6 7" key="1">
    <citation type="submission" date="2017-05" db="EMBL/GenBank/DDBJ databases">
        <title>Complete and WGS of Bordetella genogroups.</title>
        <authorList>
            <person name="Spilker T."/>
            <person name="LiPuma J."/>
        </authorList>
    </citation>
    <scope>NUCLEOTIDE SEQUENCE [LARGE SCALE GENOMIC DNA]</scope>
    <source>
        <strain evidence="6 7">AU7206</strain>
    </source>
</reference>
<keyword evidence="4" id="KW-0804">Transcription</keyword>
<dbReference type="Gene3D" id="3.40.190.290">
    <property type="match status" value="1"/>
</dbReference>
<dbReference type="InterPro" id="IPR036390">
    <property type="entry name" value="WH_DNA-bd_sf"/>
</dbReference>
<accession>A0A1W6Z9V9</accession>
<proteinExistence type="inferred from homology"/>
<dbReference type="GO" id="GO:0043565">
    <property type="term" value="F:sequence-specific DNA binding"/>
    <property type="evidence" value="ECO:0007669"/>
    <property type="project" value="TreeGrafter"/>
</dbReference>
<evidence type="ECO:0000313" key="6">
    <source>
        <dbReference type="EMBL" id="ARP94188.1"/>
    </source>
</evidence>
<dbReference type="InterPro" id="IPR000847">
    <property type="entry name" value="LysR_HTH_N"/>
</dbReference>
<keyword evidence="7" id="KW-1185">Reference proteome</keyword>
<dbReference type="KEGG" id="bgm:CAL15_07215"/>
<evidence type="ECO:0000256" key="3">
    <source>
        <dbReference type="ARBA" id="ARBA00023125"/>
    </source>
</evidence>
<sequence>MRLRHLEVFHAVMISGTLSAAARLLNMTQPAVTQAIHSMELQLGYSLFQRIKGRLSPTPEAQALAVEVETLHGQLETVRHLALNLRHTGHERLRVLAAPALAMELVPPAMQTLLQVHPRAQVTVKTGYSSQILAGLALRKADIGLVYQIPQEHPLIRQESIGSGELVCVVPRGHPLADKPVLELAMLSGQTVFVPERQHPLGRMLATRCADHGVDVSGHMEVEQSHVAVQLAVAALGLAVVDALTAGSADRGRVRVLPLTVSLRYQVCVAFSENSAHPHLAFRFARAAQKALADRAAPVE</sequence>
<dbReference type="Proteomes" id="UP000194161">
    <property type="component" value="Chromosome"/>
</dbReference>
<name>A0A1W6Z9V9_9BORD</name>
<keyword evidence="2" id="KW-0805">Transcription regulation</keyword>
<dbReference type="Pfam" id="PF00126">
    <property type="entry name" value="HTH_1"/>
    <property type="match status" value="1"/>
</dbReference>
<feature type="domain" description="HTH lysR-type" evidence="5">
    <location>
        <begin position="1"/>
        <end position="58"/>
    </location>
</feature>
<dbReference type="InterPro" id="IPR005119">
    <property type="entry name" value="LysR_subst-bd"/>
</dbReference>